<dbReference type="AlphaFoldDB" id="A0A7I7QQ52"/>
<dbReference type="GO" id="GO:0005975">
    <property type="term" value="P:carbohydrate metabolic process"/>
    <property type="evidence" value="ECO:0007669"/>
    <property type="project" value="InterPro"/>
</dbReference>
<dbReference type="Pfam" id="PF01270">
    <property type="entry name" value="Glyco_hydro_8"/>
    <property type="match status" value="1"/>
</dbReference>
<accession>A0A7I7QQ52</accession>
<dbReference type="RefSeq" id="WP_163796995.1">
    <property type="nucleotide sequence ID" value="NZ_AP022588.1"/>
</dbReference>
<proteinExistence type="inferred from homology"/>
<keyword evidence="3" id="KW-0326">Glycosidase</keyword>
<reference evidence="4 5" key="1">
    <citation type="journal article" date="2019" name="Emerg. Microbes Infect.">
        <title>Comprehensive subspecies identification of 175 nontuberculous mycobacteria species based on 7547 genomic profiles.</title>
        <authorList>
            <person name="Matsumoto Y."/>
            <person name="Kinjo T."/>
            <person name="Motooka D."/>
            <person name="Nabeya D."/>
            <person name="Jung N."/>
            <person name="Uechi K."/>
            <person name="Horii T."/>
            <person name="Iida T."/>
            <person name="Fujita J."/>
            <person name="Nakamura S."/>
        </authorList>
    </citation>
    <scope>NUCLEOTIDE SEQUENCE [LARGE SCALE GENOMIC DNA]</scope>
    <source>
        <strain evidence="4 5">JCM 17899</strain>
    </source>
</reference>
<dbReference type="InterPro" id="IPR012341">
    <property type="entry name" value="6hp_glycosidase-like_sf"/>
</dbReference>
<dbReference type="PRINTS" id="PR00735">
    <property type="entry name" value="GLHYDRLASE8"/>
</dbReference>
<gene>
    <name evidence="4" type="ORF">MSEDJ_23160</name>
</gene>
<dbReference type="EMBL" id="AP022588">
    <property type="protein sequence ID" value="BBY28220.1"/>
    <property type="molecule type" value="Genomic_DNA"/>
</dbReference>
<dbReference type="GO" id="GO:0004553">
    <property type="term" value="F:hydrolase activity, hydrolyzing O-glycosyl compounds"/>
    <property type="evidence" value="ECO:0007669"/>
    <property type="project" value="InterPro"/>
</dbReference>
<organism evidence="4 5">
    <name type="scientific">Mycolicibacterium sediminis</name>
    <dbReference type="NCBI Taxonomy" id="1286180"/>
    <lineage>
        <taxon>Bacteria</taxon>
        <taxon>Bacillati</taxon>
        <taxon>Actinomycetota</taxon>
        <taxon>Actinomycetes</taxon>
        <taxon>Mycobacteriales</taxon>
        <taxon>Mycobacteriaceae</taxon>
        <taxon>Mycolicibacterium</taxon>
    </lineage>
</organism>
<evidence type="ECO:0008006" key="6">
    <source>
        <dbReference type="Google" id="ProtNLM"/>
    </source>
</evidence>
<comment type="similarity">
    <text evidence="1">Belongs to the glycosyl hydrolase 8 (cellulase D) family.</text>
</comment>
<sequence length="362" mass="38274">MATRRGLVAGLVVVVFVAVVTAWRLHADGAKESPPDSGIAGVATEHGRSFLREYLASDGRVVRIDEGGDVVSEGQAYGMLIAAAIDDEPNFRLIWSWTQTNLLRSDGLLAWRWYEGGVTDANSASDADLDAARALILAGDRFGAPDLTSHGRRLAAAVLDGETRPGGDGYVMVAGNWATAHPQQVNASYFSPRAEQELARFDARWSTVSTGNRGVIERLIQQAPLPPDWAELNGDAISAVGHGSAPVQFGLDAARVPIRLAESCAHEDRELAAAMRIPLSVQPSAVGIRHLDGSAAVEWKHPIALVARAAVLLAAGDGPGSARALDESAALQARYPSYYGAAWVALGDLMLRSSALGECPRA</sequence>
<evidence type="ECO:0000313" key="5">
    <source>
        <dbReference type="Proteomes" id="UP000467193"/>
    </source>
</evidence>
<dbReference type="SUPFAM" id="SSF48208">
    <property type="entry name" value="Six-hairpin glycosidases"/>
    <property type="match status" value="1"/>
</dbReference>
<evidence type="ECO:0000256" key="1">
    <source>
        <dbReference type="ARBA" id="ARBA00009209"/>
    </source>
</evidence>
<evidence type="ECO:0000256" key="3">
    <source>
        <dbReference type="ARBA" id="ARBA00023295"/>
    </source>
</evidence>
<name>A0A7I7QQ52_9MYCO</name>
<dbReference type="InterPro" id="IPR008928">
    <property type="entry name" value="6-hairpin_glycosidase_sf"/>
</dbReference>
<dbReference type="InterPro" id="IPR002037">
    <property type="entry name" value="Glyco_hydro_8"/>
</dbReference>
<keyword evidence="2" id="KW-0378">Hydrolase</keyword>
<dbReference type="Proteomes" id="UP000467193">
    <property type="component" value="Chromosome"/>
</dbReference>
<dbReference type="KEGG" id="msei:MSEDJ_23160"/>
<keyword evidence="5" id="KW-1185">Reference proteome</keyword>
<evidence type="ECO:0000313" key="4">
    <source>
        <dbReference type="EMBL" id="BBY28220.1"/>
    </source>
</evidence>
<dbReference type="Gene3D" id="1.50.10.10">
    <property type="match status" value="1"/>
</dbReference>
<protein>
    <recommendedName>
        <fullName evidence="6">Glycoside hydrolase</fullName>
    </recommendedName>
</protein>
<evidence type="ECO:0000256" key="2">
    <source>
        <dbReference type="ARBA" id="ARBA00022801"/>
    </source>
</evidence>